<feature type="chain" id="PRO_5045577445" evidence="1">
    <location>
        <begin position="21"/>
        <end position="331"/>
    </location>
</feature>
<proteinExistence type="predicted"/>
<reference evidence="2 3" key="1">
    <citation type="journal article" date="2013" name="Int. J. Syst. Evol. Microbiol.">
        <title>Marinoscillum luteum sp. nov., isolated from marine sediment.</title>
        <authorList>
            <person name="Cha I.T."/>
            <person name="Park S.J."/>
            <person name="Kim S.J."/>
            <person name="Kim J.G."/>
            <person name="Jung M.Y."/>
            <person name="Shin K.S."/>
            <person name="Kwon K.K."/>
            <person name="Yang S.H."/>
            <person name="Seo Y.S."/>
            <person name="Rhee S.K."/>
        </authorList>
    </citation>
    <scope>NUCLEOTIDE SEQUENCE [LARGE SCALE GENOMIC DNA]</scope>
    <source>
        <strain evidence="2 3">KCTC 23939</strain>
    </source>
</reference>
<protein>
    <submittedName>
        <fullName evidence="2">Uncharacterized protein</fullName>
    </submittedName>
</protein>
<comment type="caution">
    <text evidence="2">The sequence shown here is derived from an EMBL/GenBank/DDBJ whole genome shotgun (WGS) entry which is preliminary data.</text>
</comment>
<evidence type="ECO:0000313" key="2">
    <source>
        <dbReference type="EMBL" id="MFH6983756.1"/>
    </source>
</evidence>
<evidence type="ECO:0000256" key="1">
    <source>
        <dbReference type="SAM" id="SignalP"/>
    </source>
</evidence>
<gene>
    <name evidence="2" type="ORF">ACHKAR_09910</name>
</gene>
<feature type="signal peptide" evidence="1">
    <location>
        <begin position="1"/>
        <end position="20"/>
    </location>
</feature>
<dbReference type="RefSeq" id="WP_395417288.1">
    <property type="nucleotide sequence ID" value="NZ_JBIPKE010000015.1"/>
</dbReference>
<evidence type="ECO:0000313" key="3">
    <source>
        <dbReference type="Proteomes" id="UP001610063"/>
    </source>
</evidence>
<organism evidence="2 3">
    <name type="scientific">Marinoscillum luteum</name>
    <dbReference type="NCBI Taxonomy" id="861051"/>
    <lineage>
        <taxon>Bacteria</taxon>
        <taxon>Pseudomonadati</taxon>
        <taxon>Bacteroidota</taxon>
        <taxon>Cytophagia</taxon>
        <taxon>Cytophagales</taxon>
        <taxon>Reichenbachiellaceae</taxon>
        <taxon>Marinoscillum</taxon>
    </lineage>
</organism>
<name>A0ABW7N868_9BACT</name>
<keyword evidence="1" id="KW-0732">Signal</keyword>
<dbReference type="Proteomes" id="UP001610063">
    <property type="component" value="Unassembled WGS sequence"/>
</dbReference>
<keyword evidence="3" id="KW-1185">Reference proteome</keyword>
<dbReference type="EMBL" id="JBIPKE010000015">
    <property type="protein sequence ID" value="MFH6983756.1"/>
    <property type="molecule type" value="Genomic_DNA"/>
</dbReference>
<accession>A0ABW7N868</accession>
<sequence length="331" mass="37252">MTRLLGSVCLLYVLSVAANAQFLNTDQKDVEKIKNSTLLLVLEEPDPKIVSKLSKKYPKALEDYQNQIAGRNFALRYALENFWDLTEKVEFHPEATAFELIEKNPDQYLLISFGQYLEYERIGLVSGSDGDPAGWRTSSTGELTYNHTSKYTVLSREITTLEISDTKPLVSVFLPSVYPSLSGAVYGVQQIQYLLRYLATDSENKMSKMPKQIEANNPELKDKILLIDQNDVDPKVAAEELAEIYPYPVQLVDPSVIREAILARDASYAYLQIVSTPGERGSIDTHVISDASDGKIYYYVTPGLGVGSYSALITDYRTRIKERHFKSYAVD</sequence>